<protein>
    <submittedName>
        <fullName evidence="4">Uncharacterized phosphatase</fullName>
    </submittedName>
</protein>
<dbReference type="SMART" id="SM00855">
    <property type="entry name" value="PGAM"/>
    <property type="match status" value="1"/>
</dbReference>
<dbReference type="OrthoDB" id="9782128at2"/>
<dbReference type="EMBL" id="FNPI01000001">
    <property type="protein sequence ID" value="SDY09126.1"/>
    <property type="molecule type" value="Genomic_DNA"/>
</dbReference>
<keyword evidence="5" id="KW-1185">Reference proteome</keyword>
<dbReference type="Proteomes" id="UP000198935">
    <property type="component" value="Unassembled WGS sequence"/>
</dbReference>
<dbReference type="CDD" id="cd07067">
    <property type="entry name" value="HP_PGM_like"/>
    <property type="match status" value="1"/>
</dbReference>
<evidence type="ECO:0000256" key="3">
    <source>
        <dbReference type="PIRSR" id="PIRSR613078-2"/>
    </source>
</evidence>
<feature type="binding site" evidence="3">
    <location>
        <position position="57"/>
    </location>
    <ligand>
        <name>substrate</name>
    </ligand>
</feature>
<dbReference type="GO" id="GO:0043456">
    <property type="term" value="P:regulation of pentose-phosphate shunt"/>
    <property type="evidence" value="ECO:0007669"/>
    <property type="project" value="TreeGrafter"/>
</dbReference>
<evidence type="ECO:0000313" key="4">
    <source>
        <dbReference type="EMBL" id="SDY09126.1"/>
    </source>
</evidence>
<dbReference type="GO" id="GO:0005829">
    <property type="term" value="C:cytosol"/>
    <property type="evidence" value="ECO:0007669"/>
    <property type="project" value="TreeGrafter"/>
</dbReference>
<feature type="binding site" evidence="3">
    <location>
        <begin position="7"/>
        <end position="14"/>
    </location>
    <ligand>
        <name>substrate</name>
    </ligand>
</feature>
<keyword evidence="1" id="KW-0378">Hydrolase</keyword>
<evidence type="ECO:0000256" key="1">
    <source>
        <dbReference type="ARBA" id="ARBA00022801"/>
    </source>
</evidence>
<dbReference type="STRING" id="1503961.SAMN05421736_101342"/>
<proteinExistence type="predicted"/>
<dbReference type="PANTHER" id="PTHR46517">
    <property type="entry name" value="FRUCTOSE-2,6-BISPHOSPHATASE TIGAR"/>
    <property type="match status" value="1"/>
</dbReference>
<evidence type="ECO:0000256" key="2">
    <source>
        <dbReference type="PIRSR" id="PIRSR613078-1"/>
    </source>
</evidence>
<dbReference type="InterPro" id="IPR013078">
    <property type="entry name" value="His_Pase_superF_clade-1"/>
</dbReference>
<dbReference type="InterPro" id="IPR051695">
    <property type="entry name" value="Phosphoglycerate_Mutase"/>
</dbReference>
<gene>
    <name evidence="4" type="ORF">SAMN05421736_101342</name>
</gene>
<dbReference type="Pfam" id="PF00300">
    <property type="entry name" value="His_Phos_1"/>
    <property type="match status" value="1"/>
</dbReference>
<accession>A0A1H3H0R8</accession>
<dbReference type="PANTHER" id="PTHR46517:SF1">
    <property type="entry name" value="FRUCTOSE-2,6-BISPHOSPHATASE TIGAR"/>
    <property type="match status" value="1"/>
</dbReference>
<evidence type="ECO:0000313" key="5">
    <source>
        <dbReference type="Proteomes" id="UP000198935"/>
    </source>
</evidence>
<reference evidence="5" key="1">
    <citation type="submission" date="2016-10" db="EMBL/GenBank/DDBJ databases">
        <authorList>
            <person name="Varghese N."/>
            <person name="Submissions S."/>
        </authorList>
    </citation>
    <scope>NUCLEOTIDE SEQUENCE [LARGE SCALE GENOMIC DNA]</scope>
    <source>
        <strain evidence="5">SP</strain>
    </source>
</reference>
<dbReference type="AlphaFoldDB" id="A0A1H3H0R8"/>
<name>A0A1H3H0R8_9BACI</name>
<feature type="active site" description="Tele-phosphohistidine intermediate" evidence="2">
    <location>
        <position position="8"/>
    </location>
</feature>
<dbReference type="SUPFAM" id="SSF53254">
    <property type="entry name" value="Phosphoglycerate mutase-like"/>
    <property type="match status" value="1"/>
</dbReference>
<dbReference type="InterPro" id="IPR029033">
    <property type="entry name" value="His_PPase_superfam"/>
</dbReference>
<sequence>MEVYFIRHGQSEANLKGIIQGHADFPLSSLGKKQAVMVADYLSSVHIDALYSSDLSRAYDTALAIADGRTVKVSPWEMVREVALGPFEGISREQLIAQYPQFKTESLLTSGMPGTEPFESITARCRTTIDFLLKHHHSDRVAVVSHGGFISILLMYLMLKDQWFKAERPFIIGNTGMTLVEIDATGKSKVHYVNKQTHLEHRGGLLSSAVRY</sequence>
<organism evidence="4 5">
    <name type="scientific">Evansella caseinilytica</name>
    <dbReference type="NCBI Taxonomy" id="1503961"/>
    <lineage>
        <taxon>Bacteria</taxon>
        <taxon>Bacillati</taxon>
        <taxon>Bacillota</taxon>
        <taxon>Bacilli</taxon>
        <taxon>Bacillales</taxon>
        <taxon>Bacillaceae</taxon>
        <taxon>Evansella</taxon>
    </lineage>
</organism>
<dbReference type="Gene3D" id="3.40.50.1240">
    <property type="entry name" value="Phosphoglycerate mutase-like"/>
    <property type="match status" value="1"/>
</dbReference>
<dbReference type="GO" id="GO:0004331">
    <property type="term" value="F:fructose-2,6-bisphosphate 2-phosphatase activity"/>
    <property type="evidence" value="ECO:0007669"/>
    <property type="project" value="TreeGrafter"/>
</dbReference>
<dbReference type="GO" id="GO:0045820">
    <property type="term" value="P:negative regulation of glycolytic process"/>
    <property type="evidence" value="ECO:0007669"/>
    <property type="project" value="TreeGrafter"/>
</dbReference>
<feature type="active site" description="Proton donor/acceptor" evidence="2">
    <location>
        <position position="81"/>
    </location>
</feature>